<dbReference type="RefSeq" id="WP_006236632.1">
    <property type="nucleotide sequence ID" value="NZ_JH636049.1"/>
</dbReference>
<dbReference type="AlphaFoldDB" id="I0UXD1"/>
<dbReference type="eggNOG" id="ENOG503068I">
    <property type="taxonomic scope" value="Bacteria"/>
</dbReference>
<reference evidence="2 3" key="1">
    <citation type="submission" date="2012-01" db="EMBL/GenBank/DDBJ databases">
        <title>Improved High-Quality Draft sequence of Saccharomonospora xinjiangensis XJ-54.</title>
        <authorList>
            <consortium name="US DOE Joint Genome Institute"/>
            <person name="Lucas S."/>
            <person name="Han J."/>
            <person name="Lapidus A."/>
            <person name="Cheng J.-F."/>
            <person name="Goodwin L."/>
            <person name="Pitluck S."/>
            <person name="Peters L."/>
            <person name="Mikhailova N."/>
            <person name="Teshima H."/>
            <person name="Detter J.C."/>
            <person name="Han C."/>
            <person name="Tapia R."/>
            <person name="Land M."/>
            <person name="Hauser L."/>
            <person name="Kyrpides N."/>
            <person name="Ivanova N."/>
            <person name="Pagani I."/>
            <person name="Brambilla E.-M."/>
            <person name="Klenk H.-P."/>
            <person name="Woyke T."/>
        </authorList>
    </citation>
    <scope>NUCLEOTIDE SEQUENCE [LARGE SCALE GENOMIC DNA]</scope>
    <source>
        <strain evidence="2 3">XJ-54</strain>
    </source>
</reference>
<proteinExistence type="predicted"/>
<name>I0UXD1_9PSEU</name>
<organism evidence="2 3">
    <name type="scientific">Saccharomonospora xinjiangensis XJ-54</name>
    <dbReference type="NCBI Taxonomy" id="882086"/>
    <lineage>
        <taxon>Bacteria</taxon>
        <taxon>Bacillati</taxon>
        <taxon>Actinomycetota</taxon>
        <taxon>Actinomycetes</taxon>
        <taxon>Pseudonocardiales</taxon>
        <taxon>Pseudonocardiaceae</taxon>
        <taxon>Saccharomonospora</taxon>
    </lineage>
</organism>
<feature type="compositionally biased region" description="Basic and acidic residues" evidence="1">
    <location>
        <begin position="127"/>
        <end position="137"/>
    </location>
</feature>
<protein>
    <submittedName>
        <fullName evidence="2">Uncharacterized protein</fullName>
    </submittedName>
</protein>
<gene>
    <name evidence="2" type="ORF">SacxiDRAFT_0252</name>
</gene>
<evidence type="ECO:0000256" key="1">
    <source>
        <dbReference type="SAM" id="MobiDB-lite"/>
    </source>
</evidence>
<keyword evidence="3" id="KW-1185">Reference proteome</keyword>
<dbReference type="STRING" id="882086.SacxiDRAFT_0252"/>
<dbReference type="HOGENOM" id="CLU_127668_0_0_11"/>
<dbReference type="OrthoDB" id="3212097at2"/>
<evidence type="ECO:0000313" key="2">
    <source>
        <dbReference type="EMBL" id="EID52534.1"/>
    </source>
</evidence>
<accession>I0UXD1</accession>
<sequence>MTHTSQPGTATVRAVGKVTEALEVVEEARGHLYAFHRLTGTADFALEEAIGMLRDAGHSDLAARLDRELLGRNVLPGRWTYQVVEDYEDTYYAVFRDFADEARRLTPGQRHAYEAGLKHARRSRGLAGHEAEPRDVTGAENTRTATDRATPSNFSR</sequence>
<feature type="region of interest" description="Disordered" evidence="1">
    <location>
        <begin position="117"/>
        <end position="156"/>
    </location>
</feature>
<dbReference type="Proteomes" id="UP000004691">
    <property type="component" value="Unassembled WGS sequence"/>
</dbReference>
<dbReference type="EMBL" id="JH636049">
    <property type="protein sequence ID" value="EID52534.1"/>
    <property type="molecule type" value="Genomic_DNA"/>
</dbReference>
<feature type="compositionally biased region" description="Polar residues" evidence="1">
    <location>
        <begin position="139"/>
        <end position="156"/>
    </location>
</feature>
<evidence type="ECO:0000313" key="3">
    <source>
        <dbReference type="Proteomes" id="UP000004691"/>
    </source>
</evidence>